<sequence length="143" mass="16430">MNNINPPVLIIDDDAVDRYILKRLIKEAQLELTIFEKSDGQEALEFLIAYDENKKKYPGRFPPIIIFLDINMPRVNGIQFLEAFSELRKTIELNSCVIMMFSTSEREEDRVKILAHEFVIGYLLKGALSAQELKEKVLAVLNG</sequence>
<dbReference type="InterPro" id="IPR052893">
    <property type="entry name" value="TCS_response_regulator"/>
</dbReference>
<dbReference type="Proteomes" id="UP000321419">
    <property type="component" value="Unassembled WGS sequence"/>
</dbReference>
<dbReference type="PROSITE" id="PS50110">
    <property type="entry name" value="RESPONSE_REGULATORY"/>
    <property type="match status" value="1"/>
</dbReference>
<feature type="domain" description="Response regulatory" evidence="2">
    <location>
        <begin position="7"/>
        <end position="140"/>
    </location>
</feature>
<feature type="modified residue" description="4-aspartylphosphate" evidence="1">
    <location>
        <position position="69"/>
    </location>
</feature>
<dbReference type="PANTHER" id="PTHR44520">
    <property type="entry name" value="RESPONSE REGULATOR RCP1-RELATED"/>
    <property type="match status" value="1"/>
</dbReference>
<accession>A0A510Y0L8</accession>
<evidence type="ECO:0000313" key="4">
    <source>
        <dbReference type="Proteomes" id="UP000321419"/>
    </source>
</evidence>
<evidence type="ECO:0000259" key="2">
    <source>
        <dbReference type="PROSITE" id="PS50110"/>
    </source>
</evidence>
<dbReference type="SUPFAM" id="SSF52172">
    <property type="entry name" value="CheY-like"/>
    <property type="match status" value="1"/>
</dbReference>
<keyword evidence="4" id="KW-1185">Reference proteome</keyword>
<dbReference type="InterPro" id="IPR011006">
    <property type="entry name" value="CheY-like_superfamily"/>
</dbReference>
<dbReference type="RefSeq" id="WP_089347927.1">
    <property type="nucleotide sequence ID" value="NZ_BJUM01000060.1"/>
</dbReference>
<keyword evidence="1" id="KW-0597">Phosphoprotein</keyword>
<gene>
    <name evidence="3" type="ORF">PES01_37200</name>
</gene>
<reference evidence="3 4" key="1">
    <citation type="submission" date="2019-07" db="EMBL/GenBank/DDBJ databases">
        <title>Whole genome shotgun sequence of Pseudoalteromonas espejiana NBRC 102222.</title>
        <authorList>
            <person name="Hosoyama A."/>
            <person name="Uohara A."/>
            <person name="Ohji S."/>
            <person name="Ichikawa N."/>
        </authorList>
    </citation>
    <scope>NUCLEOTIDE SEQUENCE [LARGE SCALE GENOMIC DNA]</scope>
    <source>
        <strain evidence="3 4">NBRC 102222</strain>
    </source>
</reference>
<proteinExistence type="predicted"/>
<organism evidence="3 4">
    <name type="scientific">Pseudoalteromonas espejiana</name>
    <dbReference type="NCBI Taxonomy" id="28107"/>
    <lineage>
        <taxon>Bacteria</taxon>
        <taxon>Pseudomonadati</taxon>
        <taxon>Pseudomonadota</taxon>
        <taxon>Gammaproteobacteria</taxon>
        <taxon>Alteromonadales</taxon>
        <taxon>Pseudoalteromonadaceae</taxon>
        <taxon>Pseudoalteromonas</taxon>
    </lineage>
</organism>
<evidence type="ECO:0000313" key="3">
    <source>
        <dbReference type="EMBL" id="GEK56875.1"/>
    </source>
</evidence>
<dbReference type="Pfam" id="PF00072">
    <property type="entry name" value="Response_reg"/>
    <property type="match status" value="1"/>
</dbReference>
<dbReference type="InterPro" id="IPR001789">
    <property type="entry name" value="Sig_transdc_resp-reg_receiver"/>
</dbReference>
<dbReference type="AlphaFoldDB" id="A0A510Y0L8"/>
<dbReference type="Gene3D" id="3.40.50.2300">
    <property type="match status" value="1"/>
</dbReference>
<comment type="caution">
    <text evidence="3">The sequence shown here is derived from an EMBL/GenBank/DDBJ whole genome shotgun (WGS) entry which is preliminary data.</text>
</comment>
<dbReference type="GO" id="GO:0000160">
    <property type="term" value="P:phosphorelay signal transduction system"/>
    <property type="evidence" value="ECO:0007669"/>
    <property type="project" value="InterPro"/>
</dbReference>
<protein>
    <recommendedName>
        <fullName evidence="2">Response regulatory domain-containing protein</fullName>
    </recommendedName>
</protein>
<dbReference type="OrthoDB" id="9796655at2"/>
<name>A0A510Y0L8_9GAMM</name>
<dbReference type="PANTHER" id="PTHR44520:SF2">
    <property type="entry name" value="RESPONSE REGULATOR RCP1"/>
    <property type="match status" value="1"/>
</dbReference>
<dbReference type="EMBL" id="BJUM01000060">
    <property type="protein sequence ID" value="GEK56875.1"/>
    <property type="molecule type" value="Genomic_DNA"/>
</dbReference>
<evidence type="ECO:0000256" key="1">
    <source>
        <dbReference type="PROSITE-ProRule" id="PRU00169"/>
    </source>
</evidence>
<dbReference type="SMART" id="SM00448">
    <property type="entry name" value="REC"/>
    <property type="match status" value="1"/>
</dbReference>